<evidence type="ECO:0000313" key="2">
    <source>
        <dbReference type="EMBL" id="OGG78069.1"/>
    </source>
</evidence>
<evidence type="ECO:0000313" key="3">
    <source>
        <dbReference type="Proteomes" id="UP000178811"/>
    </source>
</evidence>
<evidence type="ECO:0008006" key="4">
    <source>
        <dbReference type="Google" id="ProtNLM"/>
    </source>
</evidence>
<dbReference type="Proteomes" id="UP000178811">
    <property type="component" value="Unassembled WGS sequence"/>
</dbReference>
<gene>
    <name evidence="2" type="ORF">A3A36_02770</name>
</gene>
<comment type="caution">
    <text evidence="2">The sequence shown here is derived from an EMBL/GenBank/DDBJ whole genome shotgun (WGS) entry which is preliminary data.</text>
</comment>
<feature type="signal peptide" evidence="1">
    <location>
        <begin position="1"/>
        <end position="21"/>
    </location>
</feature>
<dbReference type="AlphaFoldDB" id="A0A1F6EWS1"/>
<accession>A0A1F6EWS1</accession>
<protein>
    <recommendedName>
        <fullName evidence="4">Cadherin-like beta sandwich domain-containing protein</fullName>
    </recommendedName>
</protein>
<dbReference type="EMBL" id="MFLW01000025">
    <property type="protein sequence ID" value="OGG78069.1"/>
    <property type="molecule type" value="Genomic_DNA"/>
</dbReference>
<name>A0A1F6EWS1_9BACT</name>
<organism evidence="2 3">
    <name type="scientific">Candidatus Kaiserbacteria bacterium RIFCSPLOWO2_01_FULL_52_12b</name>
    <dbReference type="NCBI Taxonomy" id="1798509"/>
    <lineage>
        <taxon>Bacteria</taxon>
        <taxon>Candidatus Kaiseribacteriota</taxon>
    </lineage>
</organism>
<sequence>MRFGFLITFALTLTLPVAAVAQSLGGLGSTDSFTFSLSPQYPTPHSQATLSFVSGSVDLANATVAVSVAGKNIYNGSVQPLAIALGGAGSLTTIKVIVTSNATNYSQTLTVQPQDVALVVEPISSAPPLYPGKSLVPLEGSVRVVAVAHVRSAGGKVFDPSALSYTWTIDGTQIINSSGIGKETVIVASPLQYRARKVSVAVTSQDGNLAGGASLSLTAALPSVRIYENDPLLGILYDRALSGAFTIRGAEVTLYAAPFSLPTTNGTPLMQWFLNGTAAQTGNFITLRPTGSGKGNASLSLVASSDTSTKVTTNLSLLFGATAGSNFFGL</sequence>
<evidence type="ECO:0000256" key="1">
    <source>
        <dbReference type="SAM" id="SignalP"/>
    </source>
</evidence>
<keyword evidence="1" id="KW-0732">Signal</keyword>
<proteinExistence type="predicted"/>
<feature type="chain" id="PRO_5009524248" description="Cadherin-like beta sandwich domain-containing protein" evidence="1">
    <location>
        <begin position="22"/>
        <end position="330"/>
    </location>
</feature>
<reference evidence="2 3" key="1">
    <citation type="journal article" date="2016" name="Nat. Commun.">
        <title>Thousands of microbial genomes shed light on interconnected biogeochemical processes in an aquifer system.</title>
        <authorList>
            <person name="Anantharaman K."/>
            <person name="Brown C.T."/>
            <person name="Hug L.A."/>
            <person name="Sharon I."/>
            <person name="Castelle C.J."/>
            <person name="Probst A.J."/>
            <person name="Thomas B.C."/>
            <person name="Singh A."/>
            <person name="Wilkins M.J."/>
            <person name="Karaoz U."/>
            <person name="Brodie E.L."/>
            <person name="Williams K.H."/>
            <person name="Hubbard S.S."/>
            <person name="Banfield J.F."/>
        </authorList>
    </citation>
    <scope>NUCLEOTIDE SEQUENCE [LARGE SCALE GENOMIC DNA]</scope>
</reference>